<dbReference type="OrthoDB" id="4827586at2"/>
<evidence type="ECO:0000256" key="1">
    <source>
        <dbReference type="SAM" id="SignalP"/>
    </source>
</evidence>
<name>A0A4Q7TZX6_9MICO</name>
<gene>
    <name evidence="2" type="ORF">EV139_0766</name>
</gene>
<evidence type="ECO:0000313" key="2">
    <source>
        <dbReference type="EMBL" id="RZT66645.1"/>
    </source>
</evidence>
<comment type="caution">
    <text evidence="2">The sequence shown here is derived from an EMBL/GenBank/DDBJ whole genome shotgun (WGS) entry which is preliminary data.</text>
</comment>
<feature type="signal peptide" evidence="1">
    <location>
        <begin position="1"/>
        <end position="21"/>
    </location>
</feature>
<dbReference type="RefSeq" id="WP_130453006.1">
    <property type="nucleotide sequence ID" value="NZ_QYAG01000001.1"/>
</dbReference>
<keyword evidence="1" id="KW-0732">Signal</keyword>
<dbReference type="EMBL" id="SHKI01000003">
    <property type="protein sequence ID" value="RZT66645.1"/>
    <property type="molecule type" value="Genomic_DNA"/>
</dbReference>
<protein>
    <submittedName>
        <fullName evidence="2">Alternate signal-mediated exported protein</fullName>
    </submittedName>
</protein>
<organism evidence="2 3">
    <name type="scientific">Leucobacter luti</name>
    <dbReference type="NCBI Taxonomy" id="340320"/>
    <lineage>
        <taxon>Bacteria</taxon>
        <taxon>Bacillati</taxon>
        <taxon>Actinomycetota</taxon>
        <taxon>Actinomycetes</taxon>
        <taxon>Micrococcales</taxon>
        <taxon>Microbacteriaceae</taxon>
        <taxon>Leucobacter</taxon>
    </lineage>
</organism>
<dbReference type="Proteomes" id="UP000291832">
    <property type="component" value="Unassembled WGS sequence"/>
</dbReference>
<evidence type="ECO:0000313" key="3">
    <source>
        <dbReference type="Proteomes" id="UP000291832"/>
    </source>
</evidence>
<sequence>MRYRTKLIAGASLAAVGVVAAASMAVALWNADSTFSGGTVSSGDLNVATSEGSWEQVTPGVTAPESGTLSGGTAGFNTMPGDVIEISVPITTTLQGENLNAELAVDTGAGAASDIEAGIVAASYRIEDGTGAQVAPATGEAQLGTPVRVPGLESSNAGVTANWTVVVTVEVLGDYRWTAEQPMLDLASWSVDGINVELQQVREGDGFVTAGGGA</sequence>
<dbReference type="AlphaFoldDB" id="A0A4Q7TZX6"/>
<keyword evidence="3" id="KW-1185">Reference proteome</keyword>
<proteinExistence type="predicted"/>
<feature type="chain" id="PRO_5020447700" evidence="1">
    <location>
        <begin position="22"/>
        <end position="214"/>
    </location>
</feature>
<accession>A0A4Q7TZX6</accession>
<reference evidence="2 3" key="1">
    <citation type="journal article" date="2015" name="Stand. Genomic Sci.">
        <title>Genomic Encyclopedia of Bacterial and Archaeal Type Strains, Phase III: the genomes of soil and plant-associated and newly described type strains.</title>
        <authorList>
            <person name="Whitman W.B."/>
            <person name="Woyke T."/>
            <person name="Klenk H.P."/>
            <person name="Zhou Y."/>
            <person name="Lilburn T.G."/>
            <person name="Beck B.J."/>
            <person name="De Vos P."/>
            <person name="Vandamme P."/>
            <person name="Eisen J.A."/>
            <person name="Garrity G."/>
            <person name="Hugenholtz P."/>
            <person name="Kyrpides N.C."/>
        </authorList>
    </citation>
    <scope>NUCLEOTIDE SEQUENCE [LARGE SCALE GENOMIC DNA]</scope>
    <source>
        <strain evidence="2 3">RF6</strain>
    </source>
</reference>